<accession>A0A231GYJ9</accession>
<comment type="caution">
    <text evidence="1">The sequence shown here is derived from an EMBL/GenBank/DDBJ whole genome shotgun (WGS) entry which is preliminary data.</text>
</comment>
<gene>
    <name evidence="1" type="ORF">B7C42_06045</name>
</gene>
<organism evidence="1 2">
    <name type="scientific">Nocardia cerradoensis</name>
    <dbReference type="NCBI Taxonomy" id="85688"/>
    <lineage>
        <taxon>Bacteria</taxon>
        <taxon>Bacillati</taxon>
        <taxon>Actinomycetota</taxon>
        <taxon>Actinomycetes</taxon>
        <taxon>Mycobacteriales</taxon>
        <taxon>Nocardiaceae</taxon>
        <taxon>Nocardia</taxon>
    </lineage>
</organism>
<evidence type="ECO:0000313" key="2">
    <source>
        <dbReference type="Proteomes" id="UP000215506"/>
    </source>
</evidence>
<dbReference type="Proteomes" id="UP000215506">
    <property type="component" value="Unassembled WGS sequence"/>
</dbReference>
<name>A0A231GYJ9_9NOCA</name>
<dbReference type="EMBL" id="NGAF01000017">
    <property type="protein sequence ID" value="OXR41703.1"/>
    <property type="molecule type" value="Genomic_DNA"/>
</dbReference>
<dbReference type="AlphaFoldDB" id="A0A231GYJ9"/>
<keyword evidence="2" id="KW-1185">Reference proteome</keyword>
<proteinExistence type="predicted"/>
<evidence type="ECO:0000313" key="1">
    <source>
        <dbReference type="EMBL" id="OXR41703.1"/>
    </source>
</evidence>
<protein>
    <submittedName>
        <fullName evidence="1">Uncharacterized protein</fullName>
    </submittedName>
</protein>
<sequence>MEAGALRLLSPQLCQALASSVTAQVVFDELAVRSGTAFVQPEFTVAVCGEREDVSVDVVLASAGLLNADQRQPSGVRGGGDAGDDVVEAGSGPPAVGVLGQFTRMKAGVFEDDECVGIGELDGCGAEILTDEGEFADSAARRRESTSYGGSFEGRPHLGVHCRVGVRLRGGRRRRIR</sequence>
<reference evidence="1 2" key="1">
    <citation type="submission" date="2017-07" db="EMBL/GenBank/DDBJ databases">
        <title>First draft Genome Sequence of Nocardia cerradoensis isolated from human infection.</title>
        <authorList>
            <person name="Carrasco G."/>
        </authorList>
    </citation>
    <scope>NUCLEOTIDE SEQUENCE [LARGE SCALE GENOMIC DNA]</scope>
    <source>
        <strain evidence="1 2">CNM20130759</strain>
    </source>
</reference>